<dbReference type="InterPro" id="IPR003501">
    <property type="entry name" value="PTS_EIIB_2/3"/>
</dbReference>
<evidence type="ECO:0000256" key="5">
    <source>
        <dbReference type="ARBA" id="ARBA00022683"/>
    </source>
</evidence>
<keyword evidence="6" id="KW-0418">Kinase</keyword>
<evidence type="ECO:0000256" key="6">
    <source>
        <dbReference type="ARBA" id="ARBA00022777"/>
    </source>
</evidence>
<gene>
    <name evidence="10" type="ORF">ACJDUH_11755</name>
</gene>
<dbReference type="CDD" id="cd05564">
    <property type="entry name" value="PTS_IIB_chitobiose_lichenan"/>
    <property type="match status" value="1"/>
</dbReference>
<comment type="caution">
    <text evidence="10">The sequence shown here is derived from an EMBL/GenBank/DDBJ whole genome shotgun (WGS) entry which is preliminary data.</text>
</comment>
<feature type="signal peptide" evidence="8">
    <location>
        <begin position="1"/>
        <end position="23"/>
    </location>
</feature>
<organism evidence="10 11">
    <name type="scientific">Candidatus Clostridium radicumherbarum</name>
    <dbReference type="NCBI Taxonomy" id="3381662"/>
    <lineage>
        <taxon>Bacteria</taxon>
        <taxon>Bacillati</taxon>
        <taxon>Bacillota</taxon>
        <taxon>Clostridia</taxon>
        <taxon>Eubacteriales</taxon>
        <taxon>Clostridiaceae</taxon>
        <taxon>Clostridium</taxon>
    </lineage>
</organism>
<dbReference type="EC" id="2.7.1.-" evidence="10"/>
<evidence type="ECO:0000256" key="3">
    <source>
        <dbReference type="ARBA" id="ARBA00022597"/>
    </source>
</evidence>
<protein>
    <submittedName>
        <fullName evidence="10">PTS sugar transporter subunit IIB</fullName>
        <ecNumber evidence="10">2.7.1.-</ecNumber>
    </submittedName>
</protein>
<evidence type="ECO:0000313" key="11">
    <source>
        <dbReference type="Proteomes" id="UP001623661"/>
    </source>
</evidence>
<keyword evidence="3 10" id="KW-0762">Sugar transport</keyword>
<dbReference type="EMBL" id="JBJHZY010000002">
    <property type="protein sequence ID" value="MFL0268767.1"/>
    <property type="molecule type" value="Genomic_DNA"/>
</dbReference>
<dbReference type="PANTHER" id="PTHR34581:SF2">
    <property type="entry name" value="PTS SYSTEM N,N'-DIACETYLCHITOBIOSE-SPECIFIC EIIB COMPONENT"/>
    <property type="match status" value="1"/>
</dbReference>
<accession>A0ABW8TT48</accession>
<proteinExistence type="predicted"/>
<evidence type="ECO:0000259" key="9">
    <source>
        <dbReference type="PROSITE" id="PS51100"/>
    </source>
</evidence>
<dbReference type="InterPro" id="IPR036095">
    <property type="entry name" value="PTS_EIIB-like_sf"/>
</dbReference>
<evidence type="ECO:0000256" key="8">
    <source>
        <dbReference type="SAM" id="SignalP"/>
    </source>
</evidence>
<feature type="domain" description="PTS EIIB type-3" evidence="9">
    <location>
        <begin position="6"/>
        <end position="106"/>
    </location>
</feature>
<dbReference type="InterPro" id="IPR051819">
    <property type="entry name" value="PTS_sugar-specific_EIIB"/>
</dbReference>
<dbReference type="PROSITE" id="PS51100">
    <property type="entry name" value="PTS_EIIB_TYPE_3"/>
    <property type="match status" value="1"/>
</dbReference>
<keyword evidence="4 10" id="KW-0808">Transferase</keyword>
<dbReference type="Gene3D" id="3.40.50.2300">
    <property type="match status" value="1"/>
</dbReference>
<dbReference type="Proteomes" id="UP001623661">
    <property type="component" value="Unassembled WGS sequence"/>
</dbReference>
<dbReference type="Pfam" id="PF02302">
    <property type="entry name" value="PTS_IIB"/>
    <property type="match status" value="1"/>
</dbReference>
<sequence length="106" mass="11722">MIKMKKLNVLLVCGSGASSGFMAANMRKAAKERAMDISIKARSESEIENYIDEMDALMIGPHLAYLLDEIDDILQGAPVKAILMKPEYYSTLDGNKALDHLLSIFN</sequence>
<dbReference type="InterPro" id="IPR013012">
    <property type="entry name" value="PTS_EIIB_3"/>
</dbReference>
<feature type="chain" id="PRO_5045734777" evidence="8">
    <location>
        <begin position="24"/>
        <end position="106"/>
    </location>
</feature>
<keyword evidence="8" id="KW-0732">Signal</keyword>
<evidence type="ECO:0000256" key="1">
    <source>
        <dbReference type="ARBA" id="ARBA00022448"/>
    </source>
</evidence>
<evidence type="ECO:0000256" key="4">
    <source>
        <dbReference type="ARBA" id="ARBA00022679"/>
    </source>
</evidence>
<name>A0ABW8TT48_9CLOT</name>
<reference evidence="10 11" key="1">
    <citation type="submission" date="2024-11" db="EMBL/GenBank/DDBJ databases">
        <authorList>
            <person name="Heng Y.C."/>
            <person name="Lim A.C.H."/>
            <person name="Lee J.K.Y."/>
            <person name="Kittelmann S."/>
        </authorList>
    </citation>
    <scope>NUCLEOTIDE SEQUENCE [LARGE SCALE GENOMIC DNA]</scope>
    <source>
        <strain evidence="10 11">WILCCON 0202</strain>
    </source>
</reference>
<keyword evidence="11" id="KW-1185">Reference proteome</keyword>
<dbReference type="SUPFAM" id="SSF52794">
    <property type="entry name" value="PTS system IIB component-like"/>
    <property type="match status" value="1"/>
</dbReference>
<evidence type="ECO:0000256" key="7">
    <source>
        <dbReference type="PROSITE-ProRule" id="PRU00423"/>
    </source>
</evidence>
<keyword evidence="2" id="KW-0597">Phosphoprotein</keyword>
<evidence type="ECO:0000313" key="10">
    <source>
        <dbReference type="EMBL" id="MFL0268767.1"/>
    </source>
</evidence>
<feature type="modified residue" description="Phosphocysteine; by EIIA" evidence="7">
    <location>
        <position position="13"/>
    </location>
</feature>
<dbReference type="GO" id="GO:0016740">
    <property type="term" value="F:transferase activity"/>
    <property type="evidence" value="ECO:0007669"/>
    <property type="project" value="UniProtKB-KW"/>
</dbReference>
<dbReference type="PANTHER" id="PTHR34581">
    <property type="entry name" value="PTS SYSTEM N,N'-DIACETYLCHITOBIOSE-SPECIFIC EIIB COMPONENT"/>
    <property type="match status" value="1"/>
</dbReference>
<keyword evidence="1" id="KW-0813">Transport</keyword>
<keyword evidence="5" id="KW-0598">Phosphotransferase system</keyword>
<evidence type="ECO:0000256" key="2">
    <source>
        <dbReference type="ARBA" id="ARBA00022553"/>
    </source>
</evidence>